<dbReference type="Proteomes" id="UP000228859">
    <property type="component" value="Unassembled WGS sequence"/>
</dbReference>
<dbReference type="Gene3D" id="2.130.10.10">
    <property type="entry name" value="YVTN repeat-like/Quinoprotein amine dehydrogenase"/>
    <property type="match status" value="1"/>
</dbReference>
<comment type="caution">
    <text evidence="4">The sequence shown here is derived from an EMBL/GenBank/DDBJ whole genome shotgun (WGS) entry which is preliminary data.</text>
</comment>
<evidence type="ECO:0000313" key="5">
    <source>
        <dbReference type="Proteomes" id="UP000228859"/>
    </source>
</evidence>
<organism evidence="4 5">
    <name type="scientific">Sulfuricurvum kujiense</name>
    <dbReference type="NCBI Taxonomy" id="148813"/>
    <lineage>
        <taxon>Bacteria</taxon>
        <taxon>Pseudomonadati</taxon>
        <taxon>Campylobacterota</taxon>
        <taxon>Epsilonproteobacteria</taxon>
        <taxon>Campylobacterales</taxon>
        <taxon>Sulfurimonadaceae</taxon>
        <taxon>Sulfuricurvum</taxon>
    </lineage>
</organism>
<name>A0A2D3WHY3_9BACT</name>
<proteinExistence type="predicted"/>
<sequence>MIKIIQSFHVKASVIAIHSDEKNIYFTDTDGNLHTVCRTQWNRSEESLIQEATPLHRFQKGSSFSQNGHVAYSAKINNDCAICLKLPSKEDTENEMDGAFPDPMENTSEAAIGLRGHDQRAEVMTFCGTKGQYLLTGGTDGKVYMYSTQTGKIIMSLKPKPDYISHLAVDKRGGNLAYSAYDKSLIVLNIRHQKERLNTFAEDAIEHSFFYNDSKSLYAIGREGNSYVYHFKSDETSKKALFPSWPSCCVVDSSGRFAIVGGRNGTIYVVKLSDNTMFSSFKLDQKGISSLHVEDTYLFIGFENGWVYMIDMYAFIDDFSQALTVKNFKTAKRCLDNNLFLAIHPMSEMFQEAWEEMLKEIINQFSTGNAASALEFATPFLSDDEHKKEFEFLLQKQKDFEKFAILVQKKEFQEAFGMLERAPYLEKTDSARKLELYFTKSF</sequence>
<dbReference type="EMBL" id="DLUI01000070">
    <property type="protein sequence ID" value="DAB38670.1"/>
    <property type="molecule type" value="Genomic_DNA"/>
</dbReference>
<dbReference type="SUPFAM" id="SSF69322">
    <property type="entry name" value="Tricorn protease domain 2"/>
    <property type="match status" value="1"/>
</dbReference>
<accession>A0A2D3WHY3</accession>
<protein>
    <submittedName>
        <fullName evidence="4">Uncharacterized protein</fullName>
    </submittedName>
</protein>
<dbReference type="PANTHER" id="PTHR19857:SF8">
    <property type="entry name" value="ANGIO-ASSOCIATED MIGRATORY CELL PROTEIN"/>
    <property type="match status" value="1"/>
</dbReference>
<gene>
    <name evidence="4" type="ORF">CFH83_04795</name>
</gene>
<feature type="repeat" description="WD" evidence="3">
    <location>
        <begin position="114"/>
        <end position="156"/>
    </location>
</feature>
<keyword evidence="1 3" id="KW-0853">WD repeat</keyword>
<evidence type="ECO:0000256" key="2">
    <source>
        <dbReference type="ARBA" id="ARBA00022737"/>
    </source>
</evidence>
<evidence type="ECO:0000313" key="4">
    <source>
        <dbReference type="EMBL" id="DAB38670.1"/>
    </source>
</evidence>
<dbReference type="InterPro" id="IPR001680">
    <property type="entry name" value="WD40_rpt"/>
</dbReference>
<feature type="non-terminal residue" evidence="4">
    <location>
        <position position="442"/>
    </location>
</feature>
<keyword evidence="2" id="KW-0677">Repeat</keyword>
<reference evidence="4 5" key="1">
    <citation type="journal article" date="2017" name="Front. Microbiol.">
        <title>Comparative Genomic Analysis of the Class Epsilonproteobacteria and Proposed Reclassification to Epsilonbacteraeota (phyl. nov.).</title>
        <authorList>
            <person name="Waite D.W."/>
            <person name="Vanwonterghem I."/>
            <person name="Rinke C."/>
            <person name="Parks D.H."/>
            <person name="Zhang Y."/>
            <person name="Takai K."/>
            <person name="Sievert S.M."/>
            <person name="Simon J."/>
            <person name="Campbell B.J."/>
            <person name="Hanson T.E."/>
            <person name="Woyke T."/>
            <person name="Klotz M.G."/>
            <person name="Hugenholtz P."/>
        </authorList>
    </citation>
    <scope>NUCLEOTIDE SEQUENCE [LARGE SCALE GENOMIC DNA]</scope>
    <source>
        <strain evidence="4">UBA12443</strain>
    </source>
</reference>
<dbReference type="RefSeq" id="WP_303662943.1">
    <property type="nucleotide sequence ID" value="NZ_DLUI01000070.1"/>
</dbReference>
<evidence type="ECO:0000256" key="3">
    <source>
        <dbReference type="PROSITE-ProRule" id="PRU00221"/>
    </source>
</evidence>
<dbReference type="AlphaFoldDB" id="A0A2D3WHY3"/>
<dbReference type="PANTHER" id="PTHR19857">
    <property type="entry name" value="MITOCHONDRIAL DIVISION PROTEIN 1-RELATED"/>
    <property type="match status" value="1"/>
</dbReference>
<evidence type="ECO:0000256" key="1">
    <source>
        <dbReference type="ARBA" id="ARBA00022574"/>
    </source>
</evidence>
<dbReference type="SMART" id="SM00320">
    <property type="entry name" value="WD40"/>
    <property type="match status" value="4"/>
</dbReference>
<dbReference type="PROSITE" id="PS50082">
    <property type="entry name" value="WD_REPEATS_2"/>
    <property type="match status" value="1"/>
</dbReference>
<dbReference type="InterPro" id="IPR015943">
    <property type="entry name" value="WD40/YVTN_repeat-like_dom_sf"/>
</dbReference>
<dbReference type="InterPro" id="IPR051179">
    <property type="entry name" value="WD_repeat_multifunction"/>
</dbReference>